<evidence type="ECO:0000313" key="1">
    <source>
        <dbReference type="EMBL" id="JAD84979.1"/>
    </source>
</evidence>
<dbReference type="AlphaFoldDB" id="A0A0A9D8P3"/>
<reference evidence="1" key="1">
    <citation type="submission" date="2014-09" db="EMBL/GenBank/DDBJ databases">
        <authorList>
            <person name="Magalhaes I.L.F."/>
            <person name="Oliveira U."/>
            <person name="Santos F.R."/>
            <person name="Vidigal T.H.D.A."/>
            <person name="Brescovit A.D."/>
            <person name="Santos A.J."/>
        </authorList>
    </citation>
    <scope>NUCLEOTIDE SEQUENCE</scope>
    <source>
        <tissue evidence="1">Shoot tissue taken approximately 20 cm above the soil surface</tissue>
    </source>
</reference>
<reference evidence="1" key="2">
    <citation type="journal article" date="2015" name="Data Brief">
        <title>Shoot transcriptome of the giant reed, Arundo donax.</title>
        <authorList>
            <person name="Barrero R.A."/>
            <person name="Guerrero F.D."/>
            <person name="Moolhuijzen P."/>
            <person name="Goolsby J.A."/>
            <person name="Tidwell J."/>
            <person name="Bellgard S.E."/>
            <person name="Bellgard M.I."/>
        </authorList>
    </citation>
    <scope>NUCLEOTIDE SEQUENCE</scope>
    <source>
        <tissue evidence="1">Shoot tissue taken approximately 20 cm above the soil surface</tissue>
    </source>
</reference>
<protein>
    <submittedName>
        <fullName evidence="1">Uncharacterized protein</fullName>
    </submittedName>
</protein>
<organism evidence="1">
    <name type="scientific">Arundo donax</name>
    <name type="common">Giant reed</name>
    <name type="synonym">Donax arundinaceus</name>
    <dbReference type="NCBI Taxonomy" id="35708"/>
    <lineage>
        <taxon>Eukaryota</taxon>
        <taxon>Viridiplantae</taxon>
        <taxon>Streptophyta</taxon>
        <taxon>Embryophyta</taxon>
        <taxon>Tracheophyta</taxon>
        <taxon>Spermatophyta</taxon>
        <taxon>Magnoliopsida</taxon>
        <taxon>Liliopsida</taxon>
        <taxon>Poales</taxon>
        <taxon>Poaceae</taxon>
        <taxon>PACMAD clade</taxon>
        <taxon>Arundinoideae</taxon>
        <taxon>Arundineae</taxon>
        <taxon>Arundo</taxon>
    </lineage>
</organism>
<proteinExistence type="predicted"/>
<name>A0A0A9D8P3_ARUDO</name>
<accession>A0A0A9D8P3</accession>
<sequence length="41" mass="4416">MRHAKKRIAPSMACGTGVAELAKTISILHPVSTTWPQRLAS</sequence>
<dbReference type="EMBL" id="GBRH01212916">
    <property type="protein sequence ID" value="JAD84979.1"/>
    <property type="molecule type" value="Transcribed_RNA"/>
</dbReference>